<dbReference type="EMBL" id="LNYU01000045">
    <property type="protein sequence ID" value="KTD60907.1"/>
    <property type="molecule type" value="Genomic_DNA"/>
</dbReference>
<name>A0A0W0YVQ0_9GAMM</name>
<accession>A0A0W0YVQ0</accession>
<comment type="caution">
    <text evidence="1">The sequence shown here is derived from an EMBL/GenBank/DDBJ whole genome shotgun (WGS) entry which is preliminary data.</text>
</comment>
<reference evidence="1 2" key="1">
    <citation type="submission" date="2015-11" db="EMBL/GenBank/DDBJ databases">
        <title>Genomic analysis of 38 Legionella species identifies large and diverse effector repertoires.</title>
        <authorList>
            <person name="Burstein D."/>
            <person name="Amaro F."/>
            <person name="Zusman T."/>
            <person name="Lifshitz Z."/>
            <person name="Cohen O."/>
            <person name="Gilbert J.A."/>
            <person name="Pupko T."/>
            <person name="Shuman H.A."/>
            <person name="Segal G."/>
        </authorList>
    </citation>
    <scope>NUCLEOTIDE SEQUENCE [LARGE SCALE GENOMIC DNA]</scope>
    <source>
        <strain evidence="1 2">SC-63-C7</strain>
    </source>
</reference>
<evidence type="ECO:0000313" key="2">
    <source>
        <dbReference type="Proteomes" id="UP000054703"/>
    </source>
</evidence>
<evidence type="ECO:0000313" key="1">
    <source>
        <dbReference type="EMBL" id="KTD60907.1"/>
    </source>
</evidence>
<protein>
    <submittedName>
        <fullName evidence="1">Uncharacterized protein</fullName>
    </submittedName>
</protein>
<dbReference type="Proteomes" id="UP000054703">
    <property type="component" value="Unassembled WGS sequence"/>
</dbReference>
<dbReference type="RefSeq" id="WP_157068295.1">
    <property type="nucleotide sequence ID" value="NZ_CAAAIH010000037.1"/>
</dbReference>
<keyword evidence="2" id="KW-1185">Reference proteome</keyword>
<organism evidence="1 2">
    <name type="scientific">Legionella santicrucis</name>
    <dbReference type="NCBI Taxonomy" id="45074"/>
    <lineage>
        <taxon>Bacteria</taxon>
        <taxon>Pseudomonadati</taxon>
        <taxon>Pseudomonadota</taxon>
        <taxon>Gammaproteobacteria</taxon>
        <taxon>Legionellales</taxon>
        <taxon>Legionellaceae</taxon>
        <taxon>Legionella</taxon>
    </lineage>
</organism>
<dbReference type="AlphaFoldDB" id="A0A0W0YVQ0"/>
<sequence length="56" mass="6285">MGKSHSLQSVIELTQAKILFIGKITERKAAVQDGYYIGHVNRQESRVDVEHCLGET</sequence>
<gene>
    <name evidence="1" type="ORF">Lsan_1912</name>
</gene>
<dbReference type="STRING" id="45074.Lsan_1912"/>
<proteinExistence type="predicted"/>
<dbReference type="PATRIC" id="fig|45074.5.peg.2042"/>